<keyword evidence="3" id="KW-1185">Reference proteome</keyword>
<reference evidence="2 3" key="1">
    <citation type="submission" date="2022-11" db="EMBL/GenBank/DDBJ databases">
        <title>Study of microbial diversity in lake waters.</title>
        <authorList>
            <person name="Zhang J."/>
        </authorList>
    </citation>
    <scope>NUCLEOTIDE SEQUENCE [LARGE SCALE GENOMIC DNA]</scope>
    <source>
        <strain evidence="2 3">DT12</strain>
    </source>
</reference>
<dbReference type="RefSeq" id="WP_267150385.1">
    <property type="nucleotide sequence ID" value="NZ_JAPMLT010000001.1"/>
</dbReference>
<comment type="caution">
    <text evidence="2">The sequence shown here is derived from an EMBL/GenBank/DDBJ whole genome shotgun (WGS) entry which is preliminary data.</text>
</comment>
<dbReference type="Pfam" id="PF11118">
    <property type="entry name" value="DUF2627"/>
    <property type="match status" value="1"/>
</dbReference>
<evidence type="ECO:0000256" key="1">
    <source>
        <dbReference type="SAM" id="Phobius"/>
    </source>
</evidence>
<evidence type="ECO:0000313" key="2">
    <source>
        <dbReference type="EMBL" id="MCX7569166.1"/>
    </source>
</evidence>
<keyword evidence="1" id="KW-0812">Transmembrane</keyword>
<accession>A0ABT3X0N6</accession>
<proteinExistence type="predicted"/>
<feature type="transmembrane region" description="Helical" evidence="1">
    <location>
        <begin position="39"/>
        <end position="63"/>
    </location>
</feature>
<keyword evidence="1" id="KW-1133">Transmembrane helix</keyword>
<organism evidence="2 3">
    <name type="scientific">Tumebacillus lacus</name>
    <dbReference type="NCBI Taxonomy" id="2995335"/>
    <lineage>
        <taxon>Bacteria</taxon>
        <taxon>Bacillati</taxon>
        <taxon>Bacillota</taxon>
        <taxon>Bacilli</taxon>
        <taxon>Bacillales</taxon>
        <taxon>Alicyclobacillaceae</taxon>
        <taxon>Tumebacillus</taxon>
    </lineage>
</organism>
<dbReference type="EMBL" id="JAPMLT010000001">
    <property type="protein sequence ID" value="MCX7569166.1"/>
    <property type="molecule type" value="Genomic_DNA"/>
</dbReference>
<evidence type="ECO:0000313" key="3">
    <source>
        <dbReference type="Proteomes" id="UP001208017"/>
    </source>
</evidence>
<protein>
    <submittedName>
        <fullName evidence="2">DUF2627 family protein</fullName>
    </submittedName>
</protein>
<dbReference type="InterPro" id="IPR020138">
    <property type="entry name" value="Uncharacterised_YqzF"/>
</dbReference>
<name>A0ABT3X0N6_9BACL</name>
<dbReference type="Proteomes" id="UP001208017">
    <property type="component" value="Unassembled WGS sequence"/>
</dbReference>
<gene>
    <name evidence="2" type="ORF">OS242_04225</name>
</gene>
<sequence length="79" mass="8875">MAKVFVWALLLGVFLLSGYGLNLIRIALVDKLADPGTVIWWRVLIGGVLMTGGIAFLGGLVFYRDKKRNKIKRPDWKSK</sequence>
<keyword evidence="1" id="KW-0472">Membrane</keyword>